<proteinExistence type="predicted"/>
<accession>A0A4S8LXB7</accession>
<feature type="transmembrane region" description="Helical" evidence="2">
    <location>
        <begin position="184"/>
        <end position="208"/>
    </location>
</feature>
<evidence type="ECO:0000313" key="4">
    <source>
        <dbReference type="Proteomes" id="UP000297245"/>
    </source>
</evidence>
<evidence type="ECO:0000256" key="2">
    <source>
        <dbReference type="SAM" id="Phobius"/>
    </source>
</evidence>
<keyword evidence="4" id="KW-1185">Reference proteome</keyword>
<dbReference type="Gene3D" id="2.60.120.260">
    <property type="entry name" value="Galactose-binding domain-like"/>
    <property type="match status" value="1"/>
</dbReference>
<gene>
    <name evidence="3" type="ORF">K435DRAFT_799412</name>
</gene>
<dbReference type="OrthoDB" id="3013353at2759"/>
<organism evidence="3 4">
    <name type="scientific">Dendrothele bispora (strain CBS 962.96)</name>
    <dbReference type="NCBI Taxonomy" id="1314807"/>
    <lineage>
        <taxon>Eukaryota</taxon>
        <taxon>Fungi</taxon>
        <taxon>Dikarya</taxon>
        <taxon>Basidiomycota</taxon>
        <taxon>Agaricomycotina</taxon>
        <taxon>Agaricomycetes</taxon>
        <taxon>Agaricomycetidae</taxon>
        <taxon>Agaricales</taxon>
        <taxon>Agaricales incertae sedis</taxon>
        <taxon>Dendrothele</taxon>
    </lineage>
</organism>
<name>A0A4S8LXB7_DENBC</name>
<keyword evidence="2" id="KW-0812">Transmembrane</keyword>
<dbReference type="Proteomes" id="UP000297245">
    <property type="component" value="Unassembled WGS sequence"/>
</dbReference>
<keyword evidence="2" id="KW-1133">Transmembrane helix</keyword>
<protein>
    <submittedName>
        <fullName evidence="3">Uncharacterized protein</fullName>
    </submittedName>
</protein>
<feature type="compositionally biased region" description="Polar residues" evidence="1">
    <location>
        <begin position="145"/>
        <end position="168"/>
    </location>
</feature>
<keyword evidence="2" id="KW-0472">Membrane</keyword>
<feature type="region of interest" description="Disordered" evidence="1">
    <location>
        <begin position="145"/>
        <end position="172"/>
    </location>
</feature>
<reference evidence="3 4" key="1">
    <citation type="journal article" date="2019" name="Nat. Ecol. Evol.">
        <title>Megaphylogeny resolves global patterns of mushroom evolution.</title>
        <authorList>
            <person name="Varga T."/>
            <person name="Krizsan K."/>
            <person name="Foldi C."/>
            <person name="Dima B."/>
            <person name="Sanchez-Garcia M."/>
            <person name="Sanchez-Ramirez S."/>
            <person name="Szollosi G.J."/>
            <person name="Szarkandi J.G."/>
            <person name="Papp V."/>
            <person name="Albert L."/>
            <person name="Andreopoulos W."/>
            <person name="Angelini C."/>
            <person name="Antonin V."/>
            <person name="Barry K.W."/>
            <person name="Bougher N.L."/>
            <person name="Buchanan P."/>
            <person name="Buyck B."/>
            <person name="Bense V."/>
            <person name="Catcheside P."/>
            <person name="Chovatia M."/>
            <person name="Cooper J."/>
            <person name="Damon W."/>
            <person name="Desjardin D."/>
            <person name="Finy P."/>
            <person name="Geml J."/>
            <person name="Haridas S."/>
            <person name="Hughes K."/>
            <person name="Justo A."/>
            <person name="Karasinski D."/>
            <person name="Kautmanova I."/>
            <person name="Kiss B."/>
            <person name="Kocsube S."/>
            <person name="Kotiranta H."/>
            <person name="LaButti K.M."/>
            <person name="Lechner B.E."/>
            <person name="Liimatainen K."/>
            <person name="Lipzen A."/>
            <person name="Lukacs Z."/>
            <person name="Mihaltcheva S."/>
            <person name="Morgado L.N."/>
            <person name="Niskanen T."/>
            <person name="Noordeloos M.E."/>
            <person name="Ohm R.A."/>
            <person name="Ortiz-Santana B."/>
            <person name="Ovrebo C."/>
            <person name="Racz N."/>
            <person name="Riley R."/>
            <person name="Savchenko A."/>
            <person name="Shiryaev A."/>
            <person name="Soop K."/>
            <person name="Spirin V."/>
            <person name="Szebenyi C."/>
            <person name="Tomsovsky M."/>
            <person name="Tulloss R.E."/>
            <person name="Uehling J."/>
            <person name="Grigoriev I.V."/>
            <person name="Vagvolgyi C."/>
            <person name="Papp T."/>
            <person name="Martin F.M."/>
            <person name="Miettinen O."/>
            <person name="Hibbett D.S."/>
            <person name="Nagy L.G."/>
        </authorList>
    </citation>
    <scope>NUCLEOTIDE SEQUENCE [LARGE SCALE GENOMIC DNA]</scope>
    <source>
        <strain evidence="3 4">CBS 962.96</strain>
    </source>
</reference>
<dbReference type="AlphaFoldDB" id="A0A4S8LXB7"/>
<evidence type="ECO:0000256" key="1">
    <source>
        <dbReference type="SAM" id="MobiDB-lite"/>
    </source>
</evidence>
<evidence type="ECO:0000313" key="3">
    <source>
        <dbReference type="EMBL" id="THU93798.1"/>
    </source>
</evidence>
<dbReference type="EMBL" id="ML179239">
    <property type="protein sequence ID" value="THU93798.1"/>
    <property type="molecule type" value="Genomic_DNA"/>
</dbReference>
<sequence length="255" mass="28041">MSSTWTRLDDTDPKIIYEGNWRTGGIPHEYNTTTHGAVNASGSSALLTFTGIQIKIVATLDTKNPKDPSPIFNLYLDGKLVLIYEPNLTFDGAQIVEYQQLVPIFSSPILDNATHTLLIRNQVETANTIWLDYFDLLSLNPTTSSQFPPDSLDSPSSTQMESSSNTPSLDVPAANTEKNLSLSVGGIVGIALGILGLALMIMLAFFLWKQEKKHTREWNASYVQGSSMTKNAILRLDDGVKSIIIYTSRTVLLVE</sequence>